<feature type="compositionally biased region" description="Basic and acidic residues" evidence="1">
    <location>
        <begin position="616"/>
        <end position="641"/>
    </location>
</feature>
<feature type="region of interest" description="Disordered" evidence="1">
    <location>
        <begin position="506"/>
        <end position="530"/>
    </location>
</feature>
<feature type="compositionally biased region" description="Polar residues" evidence="1">
    <location>
        <begin position="716"/>
        <end position="727"/>
    </location>
</feature>
<feature type="compositionally biased region" description="Basic and acidic residues" evidence="1">
    <location>
        <begin position="379"/>
        <end position="388"/>
    </location>
</feature>
<dbReference type="EMBL" id="JAGPXD010000001">
    <property type="protein sequence ID" value="KAH7375398.1"/>
    <property type="molecule type" value="Genomic_DNA"/>
</dbReference>
<feature type="region of interest" description="Disordered" evidence="1">
    <location>
        <begin position="544"/>
        <end position="593"/>
    </location>
</feature>
<feature type="region of interest" description="Disordered" evidence="1">
    <location>
        <begin position="769"/>
        <end position="792"/>
    </location>
</feature>
<sequence length="792" mass="86635">MNTPTSQTAAKPGESDVDLPPAPPRLSAKSSALENNPAPKTRCGPIQAQEEDLPSPIHSIPVSEAVDSVIDPLSRDSPVSFREKARSLAALVSKFEILDAVNNTDTRHGRTGRRLLRKPHSPSPGRAGRKRPEETPTTPPLEEKVEDVVQGSGDVSPGHDIAPQTDFHDQESPARDNISSAGQHHIQRSTEGIDLADSVMHIAHIDAAKPQGRLSGGLVAERMMLFEPSRDTPNKFRSSATFPQLKDPFALPIQPAKALPRSKTWRSVPENRRPPTQIGAEGQEQGLGITIVEAEVHPVRNAYIPRSLPHKGRSNVTDLRRSFEAGAKVQQVTSTIEVAVGQPSTRQLGPNDDQLGSGRKPRASGTAESSKESRHRAKHSENSTERVKKGPKSPRGTSGTTSPRHGKKQPGSRISRSQTTLSAFLGTKRAHVEETPQKTSQAESRPSVADLRRVFDAAEPSMQGSGLFKVLYSRRQTAPNLSKHLDGPSDVKKSEGWRVFRDASASYAQRSKNKLQKRHRPTTESEAGIQNTWKASLTSKIHLQGTGNSLAPGLSTRDSRRLGSIQEVGKTDNREGKTDLKTNHDADDHKELRTFSPTNWTVISRARRSTYDGAAEESKQTKVDNSAPDRRMLSRSLKERAGAWLTSRKSSRKSSNMSTSTETEPTSTSVQRHPWSSLNLDGCFDTPPNGKAPREPPKLKNPVISRVRALQRVFQTSQTQATPTPCSQGPECGRSSPGEEVLIAHATCRMHHPRPTRPIRLSSMKRIVSLRKSKDASEPTPTEVEPATVTRT</sequence>
<evidence type="ECO:0000256" key="1">
    <source>
        <dbReference type="SAM" id="MobiDB-lite"/>
    </source>
</evidence>
<feature type="region of interest" description="Disordered" evidence="1">
    <location>
        <begin position="716"/>
        <end position="735"/>
    </location>
</feature>
<name>A0A8K0TN98_9PEZI</name>
<protein>
    <submittedName>
        <fullName evidence="2">Uncharacterized protein</fullName>
    </submittedName>
</protein>
<organism evidence="2 3">
    <name type="scientific">Plectosphaerella cucumerina</name>
    <dbReference type="NCBI Taxonomy" id="40658"/>
    <lineage>
        <taxon>Eukaryota</taxon>
        <taxon>Fungi</taxon>
        <taxon>Dikarya</taxon>
        <taxon>Ascomycota</taxon>
        <taxon>Pezizomycotina</taxon>
        <taxon>Sordariomycetes</taxon>
        <taxon>Hypocreomycetidae</taxon>
        <taxon>Glomerellales</taxon>
        <taxon>Plectosphaerellaceae</taxon>
        <taxon>Plectosphaerella</taxon>
    </lineage>
</organism>
<feature type="region of interest" description="Disordered" evidence="1">
    <location>
        <begin position="1"/>
        <end position="60"/>
    </location>
</feature>
<accession>A0A8K0TN98</accession>
<feature type="region of interest" description="Disordered" evidence="1">
    <location>
        <begin position="609"/>
        <end position="675"/>
    </location>
</feature>
<feature type="compositionally biased region" description="Basic residues" evidence="1">
    <location>
        <begin position="109"/>
        <end position="120"/>
    </location>
</feature>
<keyword evidence="3" id="KW-1185">Reference proteome</keyword>
<feature type="compositionally biased region" description="Polar residues" evidence="1">
    <location>
        <begin position="336"/>
        <end position="348"/>
    </location>
</feature>
<feature type="compositionally biased region" description="Basic and acidic residues" evidence="1">
    <location>
        <begin position="569"/>
        <end position="593"/>
    </location>
</feature>
<feature type="compositionally biased region" description="Low complexity" evidence="1">
    <location>
        <begin position="653"/>
        <end position="669"/>
    </location>
</feature>
<proteinExistence type="predicted"/>
<evidence type="ECO:0000313" key="3">
    <source>
        <dbReference type="Proteomes" id="UP000813385"/>
    </source>
</evidence>
<evidence type="ECO:0000313" key="2">
    <source>
        <dbReference type="EMBL" id="KAH7375398.1"/>
    </source>
</evidence>
<feature type="region of interest" description="Disordered" evidence="1">
    <location>
        <begin position="336"/>
        <end position="448"/>
    </location>
</feature>
<feature type="compositionally biased region" description="Low complexity" evidence="1">
    <location>
        <begin position="778"/>
        <end position="792"/>
    </location>
</feature>
<reference evidence="2" key="1">
    <citation type="journal article" date="2021" name="Nat. Commun.">
        <title>Genetic determinants of endophytism in the Arabidopsis root mycobiome.</title>
        <authorList>
            <person name="Mesny F."/>
            <person name="Miyauchi S."/>
            <person name="Thiergart T."/>
            <person name="Pickel B."/>
            <person name="Atanasova L."/>
            <person name="Karlsson M."/>
            <person name="Huettel B."/>
            <person name="Barry K.W."/>
            <person name="Haridas S."/>
            <person name="Chen C."/>
            <person name="Bauer D."/>
            <person name="Andreopoulos W."/>
            <person name="Pangilinan J."/>
            <person name="LaButti K."/>
            <person name="Riley R."/>
            <person name="Lipzen A."/>
            <person name="Clum A."/>
            <person name="Drula E."/>
            <person name="Henrissat B."/>
            <person name="Kohler A."/>
            <person name="Grigoriev I.V."/>
            <person name="Martin F.M."/>
            <person name="Hacquard S."/>
        </authorList>
    </citation>
    <scope>NUCLEOTIDE SEQUENCE</scope>
    <source>
        <strain evidence="2">MPI-CAGE-AT-0016</strain>
    </source>
</reference>
<dbReference type="AlphaFoldDB" id="A0A8K0TN98"/>
<feature type="region of interest" description="Disordered" evidence="1">
    <location>
        <begin position="94"/>
        <end position="186"/>
    </location>
</feature>
<feature type="compositionally biased region" description="Basic residues" evidence="1">
    <location>
        <begin position="511"/>
        <end position="520"/>
    </location>
</feature>
<feature type="compositionally biased region" description="Polar residues" evidence="1">
    <location>
        <begin position="412"/>
        <end position="422"/>
    </location>
</feature>
<feature type="region of interest" description="Disordered" evidence="1">
    <location>
        <begin position="260"/>
        <end position="281"/>
    </location>
</feature>
<comment type="caution">
    <text evidence="2">The sequence shown here is derived from an EMBL/GenBank/DDBJ whole genome shotgun (WGS) entry which is preliminary data.</text>
</comment>
<gene>
    <name evidence="2" type="ORF">B0T11DRAFT_345387</name>
</gene>
<dbReference type="Proteomes" id="UP000813385">
    <property type="component" value="Unassembled WGS sequence"/>
</dbReference>